<reference evidence="1 2" key="1">
    <citation type="submission" date="2018-05" db="EMBL/GenBank/DDBJ databases">
        <title>Evolution of small genomes with special reference to Mycobacterium leprae.</title>
        <authorList>
            <person name="Mohanty P.S."/>
            <person name="Bansal A.K."/>
            <person name="Gupta U.D."/>
            <person name="Naaz F."/>
            <person name="Dwivedi V.D."/>
            <person name="Singh H."/>
            <person name="Gupta G."/>
            <person name="Sharma S."/>
            <person name="Arora M."/>
        </authorList>
    </citation>
    <scope>NUCLEOTIDE SEQUENCE [LARGE SCALE GENOMIC DNA]</scope>
    <source>
        <strain evidence="1 2">MRHRU-235-G</strain>
    </source>
</reference>
<dbReference type="AlphaFoldDB" id="A0AAD0P7T4"/>
<name>A0AAD0P7T4_MYCLR</name>
<proteinExistence type="predicted"/>
<evidence type="ECO:0000313" key="2">
    <source>
        <dbReference type="Proteomes" id="UP000249682"/>
    </source>
</evidence>
<organism evidence="1 2">
    <name type="scientific">Mycobacterium leprae</name>
    <dbReference type="NCBI Taxonomy" id="1769"/>
    <lineage>
        <taxon>Bacteria</taxon>
        <taxon>Bacillati</taxon>
        <taxon>Actinomycetota</taxon>
        <taxon>Actinomycetes</taxon>
        <taxon>Mycobacteriales</taxon>
        <taxon>Mycobacteriaceae</taxon>
        <taxon>Mycobacterium</taxon>
    </lineage>
</organism>
<dbReference type="Proteomes" id="UP000249682">
    <property type="component" value="Chromosome"/>
</dbReference>
<dbReference type="EMBL" id="CP029543">
    <property type="protein sequence ID" value="AWV47874.1"/>
    <property type="molecule type" value="Genomic_DNA"/>
</dbReference>
<accession>A0AAD0P7T4</accession>
<gene>
    <name evidence="1" type="ORF">DIJ64_06735</name>
</gene>
<protein>
    <submittedName>
        <fullName evidence="1">Uncharacterized protein</fullName>
    </submittedName>
</protein>
<sequence length="85" mass="9076">MSRAIELVSVCVRALSPAEMVDNLDDCFHLLTWQRLHGGGPSTHSVGFGGLVPCAVDQAGTGCVPLGGSVWTVSSWVLRKPSRLW</sequence>
<evidence type="ECO:0000313" key="1">
    <source>
        <dbReference type="EMBL" id="AWV47874.1"/>
    </source>
</evidence>